<evidence type="ECO:0000259" key="4">
    <source>
        <dbReference type="Pfam" id="PF09718"/>
    </source>
</evidence>
<protein>
    <submittedName>
        <fullName evidence="5">Tail tape measure protein</fullName>
    </submittedName>
</protein>
<feature type="domain" description="Bacteriophage tail tape measure C-terminal" evidence="4">
    <location>
        <begin position="777"/>
        <end position="850"/>
    </location>
</feature>
<feature type="coiled-coil region" evidence="1">
    <location>
        <begin position="127"/>
        <end position="161"/>
    </location>
</feature>
<keyword evidence="2" id="KW-0472">Membrane</keyword>
<dbReference type="NCBIfam" id="TIGR01541">
    <property type="entry name" value="tape_meas_lam_C"/>
    <property type="match status" value="1"/>
</dbReference>
<keyword evidence="2" id="KW-0812">Transmembrane</keyword>
<feature type="coiled-coil region" evidence="1">
    <location>
        <begin position="506"/>
        <end position="543"/>
    </location>
</feature>
<dbReference type="KEGG" id="vg:77953588"/>
<evidence type="ECO:0000256" key="1">
    <source>
        <dbReference type="SAM" id="Coils"/>
    </source>
</evidence>
<evidence type="ECO:0000259" key="3">
    <source>
        <dbReference type="Pfam" id="PF06791"/>
    </source>
</evidence>
<evidence type="ECO:0000313" key="6">
    <source>
        <dbReference type="Proteomes" id="UP000509570"/>
    </source>
</evidence>
<proteinExistence type="predicted"/>
<keyword evidence="2" id="KW-1133">Transmembrane helix</keyword>
<dbReference type="Pfam" id="PF09718">
    <property type="entry name" value="Tape_meas_lam_C"/>
    <property type="match status" value="1"/>
</dbReference>
<keyword evidence="6" id="KW-1185">Reference proteome</keyword>
<reference evidence="5 6" key="1">
    <citation type="submission" date="2020-01" db="EMBL/GenBank/DDBJ databases">
        <authorList>
            <person name="Zhang W."/>
            <person name="Zhang R."/>
            <person name="Hu Y."/>
            <person name="Liu Y."/>
            <person name="Lin W."/>
            <person name="Wang L."/>
            <person name="Li J."/>
            <person name="An X."/>
            <person name="Song L."/>
            <person name="Fan H."/>
            <person name="Shi T."/>
            <person name="Liu H."/>
            <person name="Tong Y."/>
        </authorList>
    </citation>
    <scope>NUCLEOTIDE SEQUENCE [LARGE SCALE GENOMIC DNA]</scope>
</reference>
<dbReference type="EMBL" id="MN937349">
    <property type="protein sequence ID" value="QIQ60749.1"/>
    <property type="molecule type" value="Genomic_DNA"/>
</dbReference>
<organism evidence="5 6">
    <name type="scientific">Stenotrophomonas phage vB_SmaS_BUCT548</name>
    <dbReference type="NCBI Taxonomy" id="2712941"/>
    <lineage>
        <taxon>Viruses</taxon>
        <taxon>Duplodnaviria</taxon>
        <taxon>Heunggongvirae</taxon>
        <taxon>Uroviricota</taxon>
        <taxon>Caudoviricetes</taxon>
        <taxon>Beaumontvirinae</taxon>
        <taxon>Bixiavirus</taxon>
        <taxon>Bixiavirus BUCT548</taxon>
    </lineage>
</organism>
<name>A0A7D2HH71_9CAUD</name>
<evidence type="ECO:0000256" key="2">
    <source>
        <dbReference type="SAM" id="Phobius"/>
    </source>
</evidence>
<dbReference type="GeneID" id="77953588"/>
<dbReference type="InterPro" id="IPR009628">
    <property type="entry name" value="Phage_tape_measure_N"/>
</dbReference>
<keyword evidence="1" id="KW-0175">Coiled coil</keyword>
<dbReference type="RefSeq" id="YP_010677214.1">
    <property type="nucleotide sequence ID" value="NC_071019.1"/>
</dbReference>
<dbReference type="Pfam" id="PF06791">
    <property type="entry name" value="TMP_2"/>
    <property type="match status" value="1"/>
</dbReference>
<dbReference type="InterPro" id="IPR006431">
    <property type="entry name" value="Phage_tape_meas_C"/>
</dbReference>
<accession>A0A7D2HH71</accession>
<sequence>MADIIDIQVRDQGTTTATKNMQQLGIAADQAAKSTKGLQDALRLVSRGEFQKAKNGLAQASANLAKSQRDAASSASTLSGSQSRALQAEQKLLLARQKVATETARTQLLQAKAATEAQKAATLAAQQAQVEDKLSQAIERRANAQERAAKATAQVNTASQNASRETANFTKEQQKLSGAAEANRMHMVNVSYQLQDIAVGLASGQRPMTVFIQQGAQLYGIAQMMNVSLGQLAKQIAIMSARFLANPIVAVTAALVAGYLAMDRYVSMSKDFNVALRETNNWVGVTKESFDDLASAIGKDAGTSFARGAEAMTAIARSGRISSEMFKEASVTAARFGAATGAALDDIVEKYERIARDPVQALEQLNQQEHFLSAAQWERVRALEAEGKGQQAVTEALQIYLDHQNKVSKAIEDARGPGKQLWEDTKKWVSDATTSVGDFTATVVNAATVHGKFWGSMIGDVIAYTQEVDRAKRAEMGEGIKRNFGQLGALGRSASDYFGVTEGDGLDDLRKRYAENRAQIEANRQAEEELRIARIKGQSALREYSATLDKSVARQMEEAKVKKLVEEAGLKGIEAQKRINALMAAYDAKNKEKTPKGPSDGSQSMLDRLKKQNVLNEARLETDKQLTESERLLAEATAYLAEMGNKLSKSRQDEIRSAMEAMKLSGEKKAALEREAAVKERMIRLDNTLRAQAANQNNANRMEIIGMTADSDAMNRMRRRLEIDQWYADELDKLRQSNVAKDEAERLAQTERIKEEYGRRLENERQHQADLASMRDDWTVGWRAATNEYVRNMTDGARQTKDLMSNAFKGAEDAFVRFVTTGKFSFSDFARSIIADLARIAAQKAIAGIIGSLFPGGGMGMAVNQSISTAGSNRKSFNGNVFAGGTGLSDSSNRVVNGYRTFQFANGGVFDHNGSMAEKGAEAIMPLARDSSGRLGVKAAGNTNGSVTVNVYGADGQQDADAQANTDANGNMNIDIFLKAAAGEVANQFANRSGPVYTAAKNTFGLKPAVG</sequence>
<feature type="domain" description="Bacteriophage tail tape measure N-terminal" evidence="3">
    <location>
        <begin position="175"/>
        <end position="380"/>
    </location>
</feature>
<dbReference type="Proteomes" id="UP000509570">
    <property type="component" value="Segment"/>
</dbReference>
<evidence type="ECO:0000313" key="5">
    <source>
        <dbReference type="EMBL" id="QIQ60749.1"/>
    </source>
</evidence>
<feature type="transmembrane region" description="Helical" evidence="2">
    <location>
        <begin position="243"/>
        <end position="262"/>
    </location>
</feature>